<dbReference type="GO" id="GO:0016788">
    <property type="term" value="F:hydrolase activity, acting on ester bonds"/>
    <property type="evidence" value="ECO:0007669"/>
    <property type="project" value="UniProtKB-ARBA"/>
</dbReference>
<dbReference type="InterPro" id="IPR052940">
    <property type="entry name" value="Carb_Esterase_6"/>
</dbReference>
<proteinExistence type="predicted"/>
<dbReference type="STRING" id="570521.SAMN04488508_107100"/>
<accession>A0A1M6I3R7</accession>
<gene>
    <name evidence="3" type="ORF">SAMN04488508_107100</name>
</gene>
<organism evidence="3 4">
    <name type="scientific">Aquimarina spongiae</name>
    <dbReference type="NCBI Taxonomy" id="570521"/>
    <lineage>
        <taxon>Bacteria</taxon>
        <taxon>Pseudomonadati</taxon>
        <taxon>Bacteroidota</taxon>
        <taxon>Flavobacteriia</taxon>
        <taxon>Flavobacteriales</taxon>
        <taxon>Flavobacteriaceae</taxon>
        <taxon>Aquimarina</taxon>
    </lineage>
</organism>
<dbReference type="OrthoDB" id="9803578at2"/>
<keyword evidence="4" id="KW-1185">Reference proteome</keyword>
<dbReference type="Gene3D" id="3.40.50.1110">
    <property type="entry name" value="SGNH hydrolase"/>
    <property type="match status" value="1"/>
</dbReference>
<dbReference type="PANTHER" id="PTHR31988:SF19">
    <property type="entry name" value="9-O-ACETYL-N-ACETYLNEURAMINIC ACID DEACETYLASE-RELATED"/>
    <property type="match status" value="1"/>
</dbReference>
<dbReference type="InterPro" id="IPR005181">
    <property type="entry name" value="SASA"/>
</dbReference>
<evidence type="ECO:0000313" key="4">
    <source>
        <dbReference type="Proteomes" id="UP000184432"/>
    </source>
</evidence>
<evidence type="ECO:0000313" key="3">
    <source>
        <dbReference type="EMBL" id="SHJ29127.1"/>
    </source>
</evidence>
<dbReference type="Pfam" id="PF03629">
    <property type="entry name" value="SASA"/>
    <property type="match status" value="1"/>
</dbReference>
<dbReference type="RefSeq" id="WP_073317941.1">
    <property type="nucleotide sequence ID" value="NZ_FQYP01000007.1"/>
</dbReference>
<sequence>MSKNRVTNALFSIVIGIISILNVTGQDTNFHIYLAFGQSNMEGQGTIENMDKDVDPNFLVLQTLDCPEIGRKKGKWYKATPPLCQCNSGLSPLDYFGRSMVQSLPDSIKVGVISVAIGGCDIRLFDKDIYKDFDTTYNEDWFMNKVASYHGNPYQYLIDLARTAKKDGVIKGILLHQGETNTGDSQWPKYVQKIYHDMLNDLSLDATEVPLLAGEVVAVENSCCSDMNAIINKLPEVVATAHIISSKDCTAQDNAHFDSAGYRELGKRYASTMLSILSNEK</sequence>
<evidence type="ECO:0000256" key="1">
    <source>
        <dbReference type="ARBA" id="ARBA00022801"/>
    </source>
</evidence>
<keyword evidence="1" id="KW-0378">Hydrolase</keyword>
<dbReference type="EMBL" id="FQYP01000007">
    <property type="protein sequence ID" value="SHJ29127.1"/>
    <property type="molecule type" value="Genomic_DNA"/>
</dbReference>
<reference evidence="4" key="1">
    <citation type="submission" date="2016-11" db="EMBL/GenBank/DDBJ databases">
        <authorList>
            <person name="Varghese N."/>
            <person name="Submissions S."/>
        </authorList>
    </citation>
    <scope>NUCLEOTIDE SEQUENCE [LARGE SCALE GENOMIC DNA]</scope>
    <source>
        <strain evidence="4">DSM 22623</strain>
    </source>
</reference>
<dbReference type="SUPFAM" id="SSF52266">
    <property type="entry name" value="SGNH hydrolase"/>
    <property type="match status" value="1"/>
</dbReference>
<protein>
    <recommendedName>
        <fullName evidence="2">Sialate O-acetylesterase domain-containing protein</fullName>
    </recommendedName>
</protein>
<dbReference type="AlphaFoldDB" id="A0A1M6I3R7"/>
<dbReference type="InterPro" id="IPR036514">
    <property type="entry name" value="SGNH_hydro_sf"/>
</dbReference>
<dbReference type="Proteomes" id="UP000184432">
    <property type="component" value="Unassembled WGS sequence"/>
</dbReference>
<feature type="domain" description="Sialate O-acetylesterase" evidence="2">
    <location>
        <begin position="30"/>
        <end position="274"/>
    </location>
</feature>
<dbReference type="PANTHER" id="PTHR31988">
    <property type="entry name" value="ESTERASE, PUTATIVE (DUF303)-RELATED"/>
    <property type="match status" value="1"/>
</dbReference>
<evidence type="ECO:0000259" key="2">
    <source>
        <dbReference type="Pfam" id="PF03629"/>
    </source>
</evidence>
<name>A0A1M6I3R7_9FLAO</name>